<evidence type="ECO:0000313" key="1">
    <source>
        <dbReference type="EMBL" id="AKU97283.1"/>
    </source>
</evidence>
<dbReference type="SUPFAM" id="SSF54909">
    <property type="entry name" value="Dimeric alpha+beta barrel"/>
    <property type="match status" value="1"/>
</dbReference>
<reference evidence="1 2" key="1">
    <citation type="submission" date="2015-08" db="EMBL/GenBank/DDBJ databases">
        <authorList>
            <person name="Babu N.S."/>
            <person name="Beckwith C.J."/>
            <person name="Beseler K.G."/>
            <person name="Brison A."/>
            <person name="Carone J.V."/>
            <person name="Caskin T.P."/>
            <person name="Diamond M."/>
            <person name="Durham M.E."/>
            <person name="Foxe J.M."/>
            <person name="Go M."/>
            <person name="Henderson B.A."/>
            <person name="Jones I.B."/>
            <person name="McGettigan J.A."/>
            <person name="Micheletti S.J."/>
            <person name="Nasrallah M.E."/>
            <person name="Ortiz D."/>
            <person name="Piller C.R."/>
            <person name="Privatt S.R."/>
            <person name="Schneider S.L."/>
            <person name="Sharp S."/>
            <person name="Smith T.C."/>
            <person name="Stanton J.D."/>
            <person name="Ullery H.E."/>
            <person name="Wilson R.J."/>
            <person name="Serrano M.G."/>
            <person name="Buck G."/>
            <person name="Lee V."/>
            <person name="Wang Y."/>
            <person name="Carvalho R."/>
            <person name="Voegtly L."/>
            <person name="Shi R."/>
            <person name="Duckworth R."/>
            <person name="Johnson A."/>
            <person name="Loviza R."/>
            <person name="Walstead R."/>
            <person name="Shah Z."/>
            <person name="Kiflezghi M."/>
            <person name="Wade K."/>
            <person name="Ball S.L."/>
            <person name="Bradley K.W."/>
            <person name="Asai D.J."/>
            <person name="Bowman C.A."/>
            <person name="Russell D.A."/>
            <person name="Pope W.H."/>
            <person name="Jacobs-Sera D."/>
            <person name="Hendrix R.W."/>
            <person name="Hatfull G.F."/>
        </authorList>
    </citation>
    <scope>NUCLEOTIDE SEQUENCE [LARGE SCALE GENOMIC DNA]</scope>
    <source>
        <strain evidence="1 2">DSM 27648</strain>
    </source>
</reference>
<sequence length="99" mass="10630">MIKVGLAVRLEVKPGKEDEIEKLLTSGLTLVNEEAGTVDWFAIRIGPTTFGIFDTFPNDAARQAHLSGRLAGALMAKAGELLSSPPKIEMVDIIAAKMH</sequence>
<gene>
    <name evidence="1" type="ORF">AKJ09_03947</name>
</gene>
<dbReference type="OrthoDB" id="9804891at2"/>
<dbReference type="KEGG" id="llu:AKJ09_03947"/>
<dbReference type="Gene3D" id="3.30.70.100">
    <property type="match status" value="1"/>
</dbReference>
<dbReference type="AlphaFoldDB" id="A0A0K1PUS8"/>
<organism evidence="1 2">
    <name type="scientific">Labilithrix luteola</name>
    <dbReference type="NCBI Taxonomy" id="1391654"/>
    <lineage>
        <taxon>Bacteria</taxon>
        <taxon>Pseudomonadati</taxon>
        <taxon>Myxococcota</taxon>
        <taxon>Polyangia</taxon>
        <taxon>Polyangiales</taxon>
        <taxon>Labilitrichaceae</taxon>
        <taxon>Labilithrix</taxon>
    </lineage>
</organism>
<accession>A0A0K1PUS8</accession>
<proteinExistence type="predicted"/>
<evidence type="ECO:0000313" key="2">
    <source>
        <dbReference type="Proteomes" id="UP000064967"/>
    </source>
</evidence>
<protein>
    <recommendedName>
        <fullName evidence="3">Antibiotic biosynthesis monooxygenase</fullName>
    </recommendedName>
</protein>
<keyword evidence="2" id="KW-1185">Reference proteome</keyword>
<dbReference type="STRING" id="1391654.AKJ09_03947"/>
<evidence type="ECO:0008006" key="3">
    <source>
        <dbReference type="Google" id="ProtNLM"/>
    </source>
</evidence>
<dbReference type="Proteomes" id="UP000064967">
    <property type="component" value="Chromosome"/>
</dbReference>
<dbReference type="RefSeq" id="WP_146648445.1">
    <property type="nucleotide sequence ID" value="NZ_CP012333.1"/>
</dbReference>
<dbReference type="EMBL" id="CP012333">
    <property type="protein sequence ID" value="AKU97283.1"/>
    <property type="molecule type" value="Genomic_DNA"/>
</dbReference>
<name>A0A0K1PUS8_9BACT</name>
<dbReference type="InterPro" id="IPR011008">
    <property type="entry name" value="Dimeric_a/b-barrel"/>
</dbReference>